<keyword evidence="2" id="KW-0695">RNA-directed DNA polymerase</keyword>
<name>A0ABQ5H3H6_9ASTR</name>
<dbReference type="EMBL" id="BQNB010019096">
    <property type="protein sequence ID" value="GJT81623.1"/>
    <property type="molecule type" value="Genomic_DNA"/>
</dbReference>
<reference evidence="2" key="2">
    <citation type="submission" date="2022-01" db="EMBL/GenBank/DDBJ databases">
        <authorList>
            <person name="Yamashiro T."/>
            <person name="Shiraishi A."/>
            <person name="Satake H."/>
            <person name="Nakayama K."/>
        </authorList>
    </citation>
    <scope>NUCLEOTIDE SEQUENCE</scope>
</reference>
<evidence type="ECO:0000313" key="3">
    <source>
        <dbReference type="Proteomes" id="UP001151760"/>
    </source>
</evidence>
<protein>
    <submittedName>
        <fullName evidence="2">RNA-directed DNA polymerase, eukaryota, reverse transcriptase zinc-binding domain protein</fullName>
    </submittedName>
</protein>
<dbReference type="Proteomes" id="UP001151760">
    <property type="component" value="Unassembled WGS sequence"/>
</dbReference>
<accession>A0ABQ5H3H6</accession>
<reference evidence="2" key="1">
    <citation type="journal article" date="2022" name="Int. J. Mol. Sci.">
        <title>Draft Genome of Tanacetum Coccineum: Genomic Comparison of Closely Related Tanacetum-Family Plants.</title>
        <authorList>
            <person name="Yamashiro T."/>
            <person name="Shiraishi A."/>
            <person name="Nakayama K."/>
            <person name="Satake H."/>
        </authorList>
    </citation>
    <scope>NUCLEOTIDE SEQUENCE</scope>
</reference>
<comment type="caution">
    <text evidence="2">The sequence shown here is derived from an EMBL/GenBank/DDBJ whole genome shotgun (WGS) entry which is preliminary data.</text>
</comment>
<feature type="domain" description="Reverse transcriptase zinc-binding" evidence="1">
    <location>
        <begin position="2"/>
        <end position="43"/>
    </location>
</feature>
<proteinExistence type="predicted"/>
<organism evidence="2 3">
    <name type="scientific">Tanacetum coccineum</name>
    <dbReference type="NCBI Taxonomy" id="301880"/>
    <lineage>
        <taxon>Eukaryota</taxon>
        <taxon>Viridiplantae</taxon>
        <taxon>Streptophyta</taxon>
        <taxon>Embryophyta</taxon>
        <taxon>Tracheophyta</taxon>
        <taxon>Spermatophyta</taxon>
        <taxon>Magnoliopsida</taxon>
        <taxon>eudicotyledons</taxon>
        <taxon>Gunneridae</taxon>
        <taxon>Pentapetalae</taxon>
        <taxon>asterids</taxon>
        <taxon>campanulids</taxon>
        <taxon>Asterales</taxon>
        <taxon>Asteraceae</taxon>
        <taxon>Asteroideae</taxon>
        <taxon>Anthemideae</taxon>
        <taxon>Anthemidinae</taxon>
        <taxon>Tanacetum</taxon>
    </lineage>
</organism>
<gene>
    <name evidence="2" type="ORF">Tco_1055965</name>
</gene>
<keyword evidence="3" id="KW-1185">Reference proteome</keyword>
<keyword evidence="2" id="KW-0808">Transferase</keyword>
<sequence>MPTRINLDHRGIDLNSVRCPVCDEDVETEEHIFVHCNLARKIWKDVLLWWHVYNVNVLGLLEAINLVDKVNLPPPLSTLFDAVVQTTLWFLWRYRNEFAFAPKRPNLDFLFNDIKLFSFNWIANRHKNISINWIEWFDNPCNTLSIPL</sequence>
<dbReference type="Pfam" id="PF13966">
    <property type="entry name" value="zf-RVT"/>
    <property type="match status" value="1"/>
</dbReference>
<keyword evidence="2" id="KW-0548">Nucleotidyltransferase</keyword>
<evidence type="ECO:0000313" key="2">
    <source>
        <dbReference type="EMBL" id="GJT81623.1"/>
    </source>
</evidence>
<evidence type="ECO:0000259" key="1">
    <source>
        <dbReference type="Pfam" id="PF13966"/>
    </source>
</evidence>
<dbReference type="InterPro" id="IPR026960">
    <property type="entry name" value="RVT-Znf"/>
</dbReference>
<dbReference type="GO" id="GO:0003964">
    <property type="term" value="F:RNA-directed DNA polymerase activity"/>
    <property type="evidence" value="ECO:0007669"/>
    <property type="project" value="UniProtKB-KW"/>
</dbReference>